<dbReference type="RefSeq" id="WP_152097061.1">
    <property type="nucleotide sequence ID" value="NZ_AP021861.1"/>
</dbReference>
<dbReference type="GO" id="GO:0005886">
    <property type="term" value="C:plasma membrane"/>
    <property type="evidence" value="ECO:0007669"/>
    <property type="project" value="UniProtKB-SubCell"/>
</dbReference>
<dbReference type="Pfam" id="PF02687">
    <property type="entry name" value="FtsX"/>
    <property type="match status" value="2"/>
</dbReference>
<dbReference type="AlphaFoldDB" id="A0A5K7X2B4"/>
<dbReference type="Proteomes" id="UP000326837">
    <property type="component" value="Chromosome"/>
</dbReference>
<proteinExistence type="inferred from homology"/>
<protein>
    <recommendedName>
        <fullName evidence="8">ABC3 transporter permease C-terminal domain-containing protein</fullName>
    </recommendedName>
</protein>
<feature type="transmembrane region" description="Helical" evidence="7">
    <location>
        <begin position="803"/>
        <end position="823"/>
    </location>
</feature>
<evidence type="ECO:0000256" key="3">
    <source>
        <dbReference type="ARBA" id="ARBA00022692"/>
    </source>
</evidence>
<keyword evidence="3 7" id="KW-0812">Transmembrane</keyword>
<evidence type="ECO:0000256" key="6">
    <source>
        <dbReference type="ARBA" id="ARBA00038076"/>
    </source>
</evidence>
<dbReference type="GO" id="GO:0022857">
    <property type="term" value="F:transmembrane transporter activity"/>
    <property type="evidence" value="ECO:0007669"/>
    <property type="project" value="TreeGrafter"/>
</dbReference>
<accession>A0A5K7X2B4</accession>
<dbReference type="EMBL" id="AP021861">
    <property type="protein sequence ID" value="BBO30794.1"/>
    <property type="molecule type" value="Genomic_DNA"/>
</dbReference>
<feature type="transmembrane region" description="Helical" evidence="7">
    <location>
        <begin position="450"/>
        <end position="471"/>
    </location>
</feature>
<keyword evidence="5 7" id="KW-0472">Membrane</keyword>
<reference evidence="10" key="1">
    <citation type="submission" date="2019-10" db="EMBL/GenBank/DDBJ databases">
        <title>Lacipirellula parvula gen. nov., sp. nov., representing a lineage of planctomycetes widespread in freshwater anoxic habitats, and description of the family Lacipirellulaceae.</title>
        <authorList>
            <person name="Dedysh S.N."/>
            <person name="Kulichevskaya I.S."/>
            <person name="Beletsky A.V."/>
            <person name="Rakitin A.L."/>
            <person name="Mardanov A.V."/>
            <person name="Ivanova A.A."/>
            <person name="Saltykova V.X."/>
            <person name="Rijpstra W.I.C."/>
            <person name="Sinninghe Damste J.S."/>
            <person name="Ravin N.V."/>
        </authorList>
    </citation>
    <scope>NUCLEOTIDE SEQUENCE [LARGE SCALE GENOMIC DNA]</scope>
    <source>
        <strain evidence="10">PX69</strain>
    </source>
</reference>
<dbReference type="InterPro" id="IPR050250">
    <property type="entry name" value="Macrolide_Exporter_MacB"/>
</dbReference>
<dbReference type="InterPro" id="IPR003838">
    <property type="entry name" value="ABC3_permease_C"/>
</dbReference>
<gene>
    <name evidence="9" type="ORF">PLANPX_0406</name>
</gene>
<feature type="transmembrane region" description="Helical" evidence="7">
    <location>
        <begin position="844"/>
        <end position="872"/>
    </location>
</feature>
<feature type="domain" description="ABC3 transporter permease C-terminal" evidence="8">
    <location>
        <begin position="287"/>
        <end position="397"/>
    </location>
</feature>
<keyword evidence="10" id="KW-1185">Reference proteome</keyword>
<feature type="transmembrane region" description="Helical" evidence="7">
    <location>
        <begin position="418"/>
        <end position="444"/>
    </location>
</feature>
<comment type="similarity">
    <text evidence="6">Belongs to the ABC-4 integral membrane protein family.</text>
</comment>
<keyword evidence="4 7" id="KW-1133">Transmembrane helix</keyword>
<evidence type="ECO:0000259" key="8">
    <source>
        <dbReference type="Pfam" id="PF02687"/>
    </source>
</evidence>
<feature type="transmembrane region" description="Helical" evidence="7">
    <location>
        <begin position="508"/>
        <end position="534"/>
    </location>
</feature>
<evidence type="ECO:0000256" key="4">
    <source>
        <dbReference type="ARBA" id="ARBA00022989"/>
    </source>
</evidence>
<dbReference type="KEGG" id="lpav:PLANPX_0406"/>
<comment type="subcellular location">
    <subcellularLocation>
        <location evidence="1">Cell membrane</location>
        <topology evidence="1">Multi-pass membrane protein</topology>
    </subcellularLocation>
</comment>
<name>A0A5K7X2B4_9BACT</name>
<evidence type="ECO:0000256" key="2">
    <source>
        <dbReference type="ARBA" id="ARBA00022475"/>
    </source>
</evidence>
<evidence type="ECO:0000256" key="1">
    <source>
        <dbReference type="ARBA" id="ARBA00004651"/>
    </source>
</evidence>
<dbReference type="PANTHER" id="PTHR30572">
    <property type="entry name" value="MEMBRANE COMPONENT OF TRANSPORTER-RELATED"/>
    <property type="match status" value="1"/>
</dbReference>
<organism evidence="9 10">
    <name type="scientific">Lacipirellula parvula</name>
    <dbReference type="NCBI Taxonomy" id="2650471"/>
    <lineage>
        <taxon>Bacteria</taxon>
        <taxon>Pseudomonadati</taxon>
        <taxon>Planctomycetota</taxon>
        <taxon>Planctomycetia</taxon>
        <taxon>Pirellulales</taxon>
        <taxon>Lacipirellulaceae</taxon>
        <taxon>Lacipirellula</taxon>
    </lineage>
</organism>
<keyword evidence="2" id="KW-1003">Cell membrane</keyword>
<evidence type="ECO:0000313" key="9">
    <source>
        <dbReference type="EMBL" id="BBO30794.1"/>
    </source>
</evidence>
<evidence type="ECO:0000256" key="7">
    <source>
        <dbReference type="SAM" id="Phobius"/>
    </source>
</evidence>
<evidence type="ECO:0000256" key="5">
    <source>
        <dbReference type="ARBA" id="ARBA00023136"/>
    </source>
</evidence>
<feature type="transmembrane region" description="Helical" evidence="7">
    <location>
        <begin position="282"/>
        <end position="304"/>
    </location>
</feature>
<feature type="transmembrane region" description="Helical" evidence="7">
    <location>
        <begin position="325"/>
        <end position="352"/>
    </location>
</feature>
<feature type="transmembrane region" description="Helical" evidence="7">
    <location>
        <begin position="892"/>
        <end position="918"/>
    </location>
</feature>
<evidence type="ECO:0000313" key="10">
    <source>
        <dbReference type="Proteomes" id="UP000326837"/>
    </source>
</evidence>
<feature type="transmembrane region" description="Helical" evidence="7">
    <location>
        <begin position="372"/>
        <end position="397"/>
    </location>
</feature>
<dbReference type="PANTHER" id="PTHR30572:SF4">
    <property type="entry name" value="ABC TRANSPORTER PERMEASE YTRF"/>
    <property type="match status" value="1"/>
</dbReference>
<sequence>MSYSAIPILLRASVAAHRGRIIAASLAIGLAGSVLLAALVGREAMRQQAPRAAESLLSDVELHLAATDTISPFIDESLVAELRDDPRVAGVETAVSVRAVDMPGTEAGELDVPTFYSLDDGGMGGWIPGRRDSYLAWDDDGPRGKLLEGRWPDPDAVDVIEVVSPAIWRQKIGAWRRLESDTGVHVARIVGACEGDMGHVATTQGLRFMARQISKAAAERLAGHPLAPSDVRVTLRKADDRQAFIDDWSERVAALPGHVEIWDVETIRQAGLDNPTIESARLAVMSAVMLAAACVVCIALGVQGNGVRERAAQLTLLRSIGASRGTLLAAVLAEGALLAAAGLAAAVALSWAMMTGVGMLLPFLKPPAGPDAMSVTITGAVILFGVLAGSALPAFVAARTRPEEMAAFSGDAERAARFAKWAAALGAIVAVAAVSVVLLIPASSLVRAQFAAWVGVPVVTLAAICLTPLAIRVVERLFVRPVAWLTWTNPLVLADQLAADGARSAGSVVAMAVGLGGFFWILCWGASMIGAFVIDREIPRWLASIHPYGLTEVETKQALAAPLLKDFQPLTLVDTRLAGNDQAPTLVMGVDASLAFGQAPTALPFEFIAGDRAQAIEEVAKGKACLISDWYASSAGIKPGDEVAVAVPGGDGRVERKYKVAAVVELRGWRMATKLHKVRLRGEKHRVMVVLSADTVRHDFPVAYANFLLGGALVNDAGEPNLFRGDLPREEAYDASNREREALEAALAAAVDLQQPIEFQPDGGPAVVAKRRIAQVDDLDRTRFELIGDWGGGAVKRMAVAPLLALALSLFTVSGTLVVSLRARSRELGVLRSCGLTRMGLARLALAESLLLGLAAIPVAAFVGAGGAWLMLEVANVVGYRLDFSGINAELTIPWVWLWPGALLTLVICGIAALLAAWRVSRTPPATLMSGAANLR</sequence>
<feature type="transmembrane region" description="Helical" evidence="7">
    <location>
        <begin position="21"/>
        <end position="41"/>
    </location>
</feature>
<feature type="domain" description="ABC3 transporter permease C-terminal" evidence="8">
    <location>
        <begin position="800"/>
        <end position="925"/>
    </location>
</feature>